<reference evidence="3" key="1">
    <citation type="submission" date="2025-08" db="UniProtKB">
        <authorList>
            <consortium name="Ensembl"/>
        </authorList>
    </citation>
    <scope>IDENTIFICATION</scope>
</reference>
<dbReference type="GO" id="GO:0048731">
    <property type="term" value="P:system development"/>
    <property type="evidence" value="ECO:0007669"/>
    <property type="project" value="UniProtKB-ARBA"/>
</dbReference>
<proteinExistence type="predicted"/>
<dbReference type="GO" id="GO:0005524">
    <property type="term" value="F:ATP binding"/>
    <property type="evidence" value="ECO:0007669"/>
    <property type="project" value="UniProtKB-KW"/>
</dbReference>
<dbReference type="InterPro" id="IPR027417">
    <property type="entry name" value="P-loop_NTPase"/>
</dbReference>
<evidence type="ECO:0008006" key="5">
    <source>
        <dbReference type="Google" id="ProtNLM"/>
    </source>
</evidence>
<dbReference type="Gene3D" id="3.40.850.10">
    <property type="entry name" value="Kinesin motor domain"/>
    <property type="match status" value="1"/>
</dbReference>
<protein>
    <recommendedName>
        <fullName evidence="5">Kinesin motor domain-containing protein</fullName>
    </recommendedName>
</protein>
<evidence type="ECO:0000313" key="3">
    <source>
        <dbReference type="Ensembl" id="ENSCCRP00010112429.1"/>
    </source>
</evidence>
<accession>A0A8C1Q0X7</accession>
<keyword evidence="1" id="KW-0547">Nucleotide-binding</keyword>
<keyword evidence="4" id="KW-1185">Reference proteome</keyword>
<dbReference type="SUPFAM" id="SSF52540">
    <property type="entry name" value="P-loop containing nucleoside triphosphate hydrolases"/>
    <property type="match status" value="1"/>
</dbReference>
<name>A0A8C1Q0X7_CYPCA</name>
<sequence>MASSSVKVAVRVRPFNSREINRGAKCVIQMQDKSTCECNTHTVMCFSLILYLHFSVYAVRRYTALSLFSERTFLLCEHMNSRHFSVVYGGG</sequence>
<dbReference type="Proteomes" id="UP000694427">
    <property type="component" value="Unplaced"/>
</dbReference>
<keyword evidence="2" id="KW-0067">ATP-binding</keyword>
<dbReference type="InterPro" id="IPR036961">
    <property type="entry name" value="Kinesin_motor_dom_sf"/>
</dbReference>
<dbReference type="AlphaFoldDB" id="A0A8C1Q0X7"/>
<evidence type="ECO:0000256" key="2">
    <source>
        <dbReference type="ARBA" id="ARBA00022840"/>
    </source>
</evidence>
<evidence type="ECO:0000313" key="4">
    <source>
        <dbReference type="Proteomes" id="UP000694427"/>
    </source>
</evidence>
<evidence type="ECO:0000256" key="1">
    <source>
        <dbReference type="ARBA" id="ARBA00022741"/>
    </source>
</evidence>
<reference evidence="3" key="2">
    <citation type="submission" date="2025-09" db="UniProtKB">
        <authorList>
            <consortium name="Ensembl"/>
        </authorList>
    </citation>
    <scope>IDENTIFICATION</scope>
</reference>
<dbReference type="Ensembl" id="ENSCCRT00010125072.1">
    <property type="protein sequence ID" value="ENSCCRP00010112429.1"/>
    <property type="gene ID" value="ENSCCRG00010049545.1"/>
</dbReference>
<organism evidence="3 4">
    <name type="scientific">Cyprinus carpio</name>
    <name type="common">Common carp</name>
    <dbReference type="NCBI Taxonomy" id="7962"/>
    <lineage>
        <taxon>Eukaryota</taxon>
        <taxon>Metazoa</taxon>
        <taxon>Chordata</taxon>
        <taxon>Craniata</taxon>
        <taxon>Vertebrata</taxon>
        <taxon>Euteleostomi</taxon>
        <taxon>Actinopterygii</taxon>
        <taxon>Neopterygii</taxon>
        <taxon>Teleostei</taxon>
        <taxon>Ostariophysi</taxon>
        <taxon>Cypriniformes</taxon>
        <taxon>Cyprinidae</taxon>
        <taxon>Cyprininae</taxon>
        <taxon>Cyprinus</taxon>
    </lineage>
</organism>